<evidence type="ECO:0000259" key="7">
    <source>
        <dbReference type="Pfam" id="PF10035"/>
    </source>
</evidence>
<evidence type="ECO:0000256" key="3">
    <source>
        <dbReference type="ARBA" id="ARBA00022692"/>
    </source>
</evidence>
<dbReference type="Gene3D" id="3.30.70.120">
    <property type="match status" value="1"/>
</dbReference>
<dbReference type="Proteomes" id="UP000220904">
    <property type="component" value="Unassembled WGS sequence"/>
</dbReference>
<dbReference type="Proteomes" id="UP000095649">
    <property type="component" value="Unassembled WGS sequence"/>
</dbReference>
<dbReference type="AlphaFoldDB" id="A0A173UR84"/>
<dbReference type="InterPro" id="IPR051461">
    <property type="entry name" value="UPF0750_membrane"/>
</dbReference>
<comment type="subcellular location">
    <subcellularLocation>
        <location evidence="1">Cell membrane</location>
        <topology evidence="1">Multi-pass membrane protein</topology>
    </subcellularLocation>
</comment>
<dbReference type="OrthoDB" id="3180973at2"/>
<feature type="transmembrane region" description="Helical" evidence="6">
    <location>
        <begin position="81"/>
        <end position="104"/>
    </location>
</feature>
<evidence type="ECO:0000256" key="2">
    <source>
        <dbReference type="ARBA" id="ARBA00022475"/>
    </source>
</evidence>
<feature type="domain" description="DUF2179" evidence="7">
    <location>
        <begin position="237"/>
        <end position="291"/>
    </location>
</feature>
<dbReference type="EMBL" id="PXUP01000001">
    <property type="protein sequence ID" value="RCH48078.1"/>
    <property type="molecule type" value="Genomic_DNA"/>
</dbReference>
<accession>A0A173UR84</accession>
<keyword evidence="5 6" id="KW-0472">Membrane</keyword>
<organism evidence="8 11">
    <name type="scientific">Faecalibacterium prausnitzii</name>
    <dbReference type="NCBI Taxonomy" id="853"/>
    <lineage>
        <taxon>Bacteria</taxon>
        <taxon>Bacillati</taxon>
        <taxon>Bacillota</taxon>
        <taxon>Clostridia</taxon>
        <taxon>Eubacteriales</taxon>
        <taxon>Oscillospiraceae</taxon>
        <taxon>Faecalibacterium</taxon>
    </lineage>
</organism>
<dbReference type="GO" id="GO:0005886">
    <property type="term" value="C:plasma membrane"/>
    <property type="evidence" value="ECO:0007669"/>
    <property type="project" value="UniProtKB-SubCell"/>
</dbReference>
<dbReference type="Pfam" id="PF02588">
    <property type="entry name" value="YitT_membrane"/>
    <property type="match status" value="1"/>
</dbReference>
<dbReference type="EMBL" id="NOUV01000003">
    <property type="protein sequence ID" value="PDX88155.1"/>
    <property type="molecule type" value="Genomic_DNA"/>
</dbReference>
<feature type="transmembrane region" description="Helical" evidence="6">
    <location>
        <begin position="21"/>
        <end position="41"/>
    </location>
</feature>
<dbReference type="EMBL" id="CYXN01000024">
    <property type="protein sequence ID" value="CUN17553.1"/>
    <property type="molecule type" value="Genomic_DNA"/>
</dbReference>
<evidence type="ECO:0000313" key="11">
    <source>
        <dbReference type="Proteomes" id="UP000095649"/>
    </source>
</evidence>
<keyword evidence="4 6" id="KW-1133">Transmembrane helix</keyword>
<reference evidence="8 11" key="1">
    <citation type="submission" date="2015-09" db="EMBL/GenBank/DDBJ databases">
        <authorList>
            <consortium name="Pathogen Informatics"/>
        </authorList>
    </citation>
    <scope>NUCLEOTIDE SEQUENCE [LARGE SCALE GENOMIC DNA]</scope>
    <source>
        <strain evidence="8 11">2789STDY5834970</strain>
    </source>
</reference>
<evidence type="ECO:0000313" key="12">
    <source>
        <dbReference type="Proteomes" id="UP000220904"/>
    </source>
</evidence>
<evidence type="ECO:0000313" key="8">
    <source>
        <dbReference type="EMBL" id="CUN17553.1"/>
    </source>
</evidence>
<dbReference type="InterPro" id="IPR015867">
    <property type="entry name" value="N-reg_PII/ATP_PRibTrfase_C"/>
</dbReference>
<dbReference type="PIRSF" id="PIRSF006483">
    <property type="entry name" value="Membrane_protein_YitT"/>
    <property type="match status" value="1"/>
</dbReference>
<protein>
    <submittedName>
        <fullName evidence="9">YitT family protein</fullName>
    </submittedName>
</protein>
<feature type="transmembrane region" description="Helical" evidence="6">
    <location>
        <begin position="166"/>
        <end position="185"/>
    </location>
</feature>
<evidence type="ECO:0000256" key="6">
    <source>
        <dbReference type="SAM" id="Phobius"/>
    </source>
</evidence>
<dbReference type="PANTHER" id="PTHR33545">
    <property type="entry name" value="UPF0750 MEMBRANE PROTEIN YITT-RELATED"/>
    <property type="match status" value="1"/>
</dbReference>
<evidence type="ECO:0000256" key="1">
    <source>
        <dbReference type="ARBA" id="ARBA00004651"/>
    </source>
</evidence>
<evidence type="ECO:0000313" key="9">
    <source>
        <dbReference type="EMBL" id="PDX88155.1"/>
    </source>
</evidence>
<feature type="transmembrane region" description="Helical" evidence="6">
    <location>
        <begin position="47"/>
        <end position="74"/>
    </location>
</feature>
<evidence type="ECO:0000256" key="4">
    <source>
        <dbReference type="ARBA" id="ARBA00022989"/>
    </source>
</evidence>
<dbReference type="Pfam" id="PF10035">
    <property type="entry name" value="DUF2179"/>
    <property type="match status" value="1"/>
</dbReference>
<gene>
    <name evidence="10" type="ORF">C7J97_00560</name>
    <name evidence="9" type="ORF">CHR60_00530</name>
    <name evidence="8" type="ORF">ERS852582_02284</name>
</gene>
<dbReference type="Proteomes" id="UP000252378">
    <property type="component" value="Unassembled WGS sequence"/>
</dbReference>
<dbReference type="CDD" id="cd16380">
    <property type="entry name" value="YitT_C"/>
    <property type="match status" value="1"/>
</dbReference>
<dbReference type="InterPro" id="IPR019264">
    <property type="entry name" value="DUF2179"/>
</dbReference>
<evidence type="ECO:0000313" key="10">
    <source>
        <dbReference type="EMBL" id="RCH48078.1"/>
    </source>
</evidence>
<reference evidence="9 12" key="2">
    <citation type="journal article" date="2017" name="Front. Microbiol.">
        <title>New Insights into the Diversity of the Genus Faecalibacterium.</title>
        <authorList>
            <person name="Benevides L."/>
            <person name="Burman S."/>
            <person name="Martin R."/>
            <person name="Robert V."/>
            <person name="Thomas M."/>
            <person name="Miquel S."/>
            <person name="Chain F."/>
            <person name="Sokol H."/>
            <person name="Bermudez-Humaran L.G."/>
            <person name="Morrison M."/>
            <person name="Langella P."/>
            <person name="Azevedo V.A."/>
            <person name="Chatel J.M."/>
            <person name="Soares S."/>
        </authorList>
    </citation>
    <scope>NUCLEOTIDE SEQUENCE [LARGE SCALE GENOMIC DNA]</scope>
    <source>
        <strain evidence="9 12">AHMP21</strain>
    </source>
</reference>
<dbReference type="PANTHER" id="PTHR33545:SF5">
    <property type="entry name" value="UPF0750 MEMBRANE PROTEIN YITT"/>
    <property type="match status" value="1"/>
</dbReference>
<dbReference type="InterPro" id="IPR003740">
    <property type="entry name" value="YitT"/>
</dbReference>
<name>A0A173UR84_9FIRM</name>
<keyword evidence="3 6" id="KW-0812">Transmembrane</keyword>
<proteinExistence type="predicted"/>
<evidence type="ECO:0000313" key="13">
    <source>
        <dbReference type="Proteomes" id="UP000252378"/>
    </source>
</evidence>
<evidence type="ECO:0000256" key="5">
    <source>
        <dbReference type="ARBA" id="ARBA00023136"/>
    </source>
</evidence>
<sequence length="297" mass="32427">MEAIKNGLRKNLTPAQLWSGARFFLLLNLGLIIYAVALNFYCAPNHFVFGGTTGLSIVLATCFPALSVSTFMWITNAVLDVLGCVFLGIKTMGWTLYSSFMLSFYSSMCEKMFPVSQPLTDDTLLELCFAVALPAIASGIVFNIGASTGGTEIVAMILHKYIKVEIGRALLLSDIGTVLFAAYLYGPQTGMYCVLGLIGRSTIVDTAIESLNLRKVCTVITSRPEPIRHFVTETLGRTATQQNATGVYTGEPRTMIMVALTRRQAGLLRDFLRREDPEAFLTIVNSSEIIGKGFQSI</sequence>
<dbReference type="RefSeq" id="WP_015565011.1">
    <property type="nucleotide sequence ID" value="NZ_CP117963.1"/>
</dbReference>
<reference evidence="10 13" key="3">
    <citation type="submission" date="2018-03" db="EMBL/GenBank/DDBJ databases">
        <title>Complete genome sequencing of Faecalibacterium prausnitzii strains isolated from the human gut.</title>
        <authorList>
            <person name="Fitzgerald B.C."/>
            <person name="Shkoporov A.N."/>
            <person name="Ross P.R."/>
            <person name="Hill C."/>
        </authorList>
    </citation>
    <scope>NUCLEOTIDE SEQUENCE [LARGE SCALE GENOMIC DNA]</scope>
    <source>
        <strain evidence="10 13">ATCC 27768</strain>
    </source>
</reference>
<feature type="transmembrane region" description="Helical" evidence="6">
    <location>
        <begin position="124"/>
        <end position="145"/>
    </location>
</feature>
<keyword evidence="2" id="KW-1003">Cell membrane</keyword>